<comment type="caution">
    <text evidence="2">The sequence shown here is derived from an EMBL/GenBank/DDBJ whole genome shotgun (WGS) entry which is preliminary data.</text>
</comment>
<accession>A0A202C232</accession>
<feature type="transmembrane region" description="Helical" evidence="1">
    <location>
        <begin position="63"/>
        <end position="82"/>
    </location>
</feature>
<organism evidence="2 3">
    <name type="scientific">Chryseobacterium mucoviscidosis</name>
    <dbReference type="NCBI Taxonomy" id="1945581"/>
    <lineage>
        <taxon>Bacteria</taxon>
        <taxon>Pseudomonadati</taxon>
        <taxon>Bacteroidota</taxon>
        <taxon>Flavobacteriia</taxon>
        <taxon>Flavobacteriales</taxon>
        <taxon>Weeksellaceae</taxon>
        <taxon>Chryseobacterium group</taxon>
        <taxon>Chryseobacterium</taxon>
    </lineage>
</organism>
<dbReference type="Proteomes" id="UP000196355">
    <property type="component" value="Unassembled WGS sequence"/>
</dbReference>
<name>A0A202C232_9FLAO</name>
<evidence type="ECO:0000313" key="3">
    <source>
        <dbReference type="Proteomes" id="UP000196355"/>
    </source>
</evidence>
<protein>
    <submittedName>
        <fullName evidence="2">Uncharacterized protein</fullName>
    </submittedName>
</protein>
<dbReference type="AlphaFoldDB" id="A0A202C232"/>
<dbReference type="EMBL" id="MVAG01000113">
    <property type="protein sequence ID" value="OVE57754.1"/>
    <property type="molecule type" value="Genomic_DNA"/>
</dbReference>
<proteinExistence type="predicted"/>
<keyword evidence="3" id="KW-1185">Reference proteome</keyword>
<evidence type="ECO:0000313" key="2">
    <source>
        <dbReference type="EMBL" id="OVE57754.1"/>
    </source>
</evidence>
<keyword evidence="1" id="KW-0472">Membrane</keyword>
<keyword evidence="1" id="KW-1133">Transmembrane helix</keyword>
<sequence>MLPAYVGSIFFFCDSMFVDSADLQSVLFFNQVTNCKSATSGDEGSLCNDLLILNIRVENASCFVWGAFSFFVIACLLVARICNPC</sequence>
<reference evidence="3" key="1">
    <citation type="submission" date="2017-02" db="EMBL/GenBank/DDBJ databases">
        <authorList>
            <person name="Tetz G."/>
            <person name="Tetz V."/>
        </authorList>
    </citation>
    <scope>NUCLEOTIDE SEQUENCE [LARGE SCALE GENOMIC DNA]</scope>
    <source>
        <strain evidence="3">VT16-26</strain>
    </source>
</reference>
<keyword evidence="1" id="KW-0812">Transmembrane</keyword>
<gene>
    <name evidence="2" type="ORF">B0E34_09135</name>
</gene>
<evidence type="ECO:0000256" key="1">
    <source>
        <dbReference type="SAM" id="Phobius"/>
    </source>
</evidence>